<organism evidence="1 2">
    <name type="scientific">Haloferula luteola</name>
    <dbReference type="NCBI Taxonomy" id="595692"/>
    <lineage>
        <taxon>Bacteria</taxon>
        <taxon>Pseudomonadati</taxon>
        <taxon>Verrucomicrobiota</taxon>
        <taxon>Verrucomicrobiia</taxon>
        <taxon>Verrucomicrobiales</taxon>
        <taxon>Verrucomicrobiaceae</taxon>
        <taxon>Haloferula</taxon>
    </lineage>
</organism>
<gene>
    <name evidence="1" type="ORF">HNR46_001728</name>
</gene>
<dbReference type="EMBL" id="JACHFD010000007">
    <property type="protein sequence ID" value="MBB5351491.1"/>
    <property type="molecule type" value="Genomic_DNA"/>
</dbReference>
<accession>A0A840VFA8</accession>
<reference evidence="1 2" key="1">
    <citation type="submission" date="2020-08" db="EMBL/GenBank/DDBJ databases">
        <title>Genomic Encyclopedia of Type Strains, Phase IV (KMG-IV): sequencing the most valuable type-strain genomes for metagenomic binning, comparative biology and taxonomic classification.</title>
        <authorList>
            <person name="Goeker M."/>
        </authorList>
    </citation>
    <scope>NUCLEOTIDE SEQUENCE [LARGE SCALE GENOMIC DNA]</scope>
    <source>
        <strain evidence="1 2">YC6886</strain>
    </source>
</reference>
<proteinExistence type="predicted"/>
<dbReference type="Proteomes" id="UP000557717">
    <property type="component" value="Unassembled WGS sequence"/>
</dbReference>
<protein>
    <submittedName>
        <fullName evidence="1">Uncharacterized protein</fullName>
    </submittedName>
</protein>
<evidence type="ECO:0000313" key="2">
    <source>
        <dbReference type="Proteomes" id="UP000557717"/>
    </source>
</evidence>
<name>A0A840VFA8_9BACT</name>
<evidence type="ECO:0000313" key="1">
    <source>
        <dbReference type="EMBL" id="MBB5351491.1"/>
    </source>
</evidence>
<comment type="caution">
    <text evidence="1">The sequence shown here is derived from an EMBL/GenBank/DDBJ whole genome shotgun (WGS) entry which is preliminary data.</text>
</comment>
<dbReference type="AlphaFoldDB" id="A0A840VFA8"/>
<sequence length="35" mass="3789">MADFASSFVRILFEDLGRGHPDQALKEILGAGAKK</sequence>
<keyword evidence="2" id="KW-1185">Reference proteome</keyword>